<name>A0A921R177_SORBI</name>
<feature type="region of interest" description="Disordered" evidence="1">
    <location>
        <begin position="89"/>
        <end position="114"/>
    </location>
</feature>
<dbReference type="AlphaFoldDB" id="A0A921R177"/>
<sequence>MAAAPLPPEDLFLVHPDPPSPSVFLDLPPAPPNDDDDDDDMVLPYISHLLMEEEDAHAESFFYQYPDHPALLHAQQPFADILADVSSASASATTSPSDDSDHSPTGNGGTSRDANAADMATSAFLKGMQEATNLLPSVLSTNNSTLLLNHACKKSHAAASARDDDGDPDPEVSRRATKLMLPGPADTADEADARRMFDQLMIHERDDICIKMKGVQHQQQGPKP</sequence>
<evidence type="ECO:0000256" key="1">
    <source>
        <dbReference type="SAM" id="MobiDB-lite"/>
    </source>
</evidence>
<feature type="region of interest" description="Disordered" evidence="1">
    <location>
        <begin position="1"/>
        <end position="41"/>
    </location>
</feature>
<reference evidence="2" key="2">
    <citation type="submission" date="2020-10" db="EMBL/GenBank/DDBJ databases">
        <authorList>
            <person name="Cooper E.A."/>
            <person name="Brenton Z.W."/>
            <person name="Flinn B.S."/>
            <person name="Jenkins J."/>
            <person name="Shu S."/>
            <person name="Flowers D."/>
            <person name="Luo F."/>
            <person name="Wang Y."/>
            <person name="Xia P."/>
            <person name="Barry K."/>
            <person name="Daum C."/>
            <person name="Lipzen A."/>
            <person name="Yoshinaga Y."/>
            <person name="Schmutz J."/>
            <person name="Saski C."/>
            <person name="Vermerris W."/>
            <person name="Kresovich S."/>
        </authorList>
    </citation>
    <scope>NUCLEOTIDE SEQUENCE</scope>
</reference>
<comment type="caution">
    <text evidence="2">The sequence shown here is derived from an EMBL/GenBank/DDBJ whole genome shotgun (WGS) entry which is preliminary data.</text>
</comment>
<protein>
    <submittedName>
        <fullName evidence="2">Uncharacterized protein</fullName>
    </submittedName>
</protein>
<evidence type="ECO:0000313" key="2">
    <source>
        <dbReference type="EMBL" id="KAG0531140.1"/>
    </source>
</evidence>
<reference evidence="2" key="1">
    <citation type="journal article" date="2019" name="BMC Genomics">
        <title>A new reference genome for Sorghum bicolor reveals high levels of sequence similarity between sweet and grain genotypes: implications for the genetics of sugar metabolism.</title>
        <authorList>
            <person name="Cooper E.A."/>
            <person name="Brenton Z.W."/>
            <person name="Flinn B.S."/>
            <person name="Jenkins J."/>
            <person name="Shu S."/>
            <person name="Flowers D."/>
            <person name="Luo F."/>
            <person name="Wang Y."/>
            <person name="Xia P."/>
            <person name="Barry K."/>
            <person name="Daum C."/>
            <person name="Lipzen A."/>
            <person name="Yoshinaga Y."/>
            <person name="Schmutz J."/>
            <person name="Saski C."/>
            <person name="Vermerris W."/>
            <person name="Kresovich S."/>
        </authorList>
    </citation>
    <scope>NUCLEOTIDE SEQUENCE</scope>
</reference>
<accession>A0A921R177</accession>
<dbReference type="Proteomes" id="UP000807115">
    <property type="component" value="Chromosome 5"/>
</dbReference>
<dbReference type="EMBL" id="CM027684">
    <property type="protein sequence ID" value="KAG0531140.1"/>
    <property type="molecule type" value="Genomic_DNA"/>
</dbReference>
<proteinExistence type="predicted"/>
<organism evidence="2 3">
    <name type="scientific">Sorghum bicolor</name>
    <name type="common">Sorghum</name>
    <name type="synonym">Sorghum vulgare</name>
    <dbReference type="NCBI Taxonomy" id="4558"/>
    <lineage>
        <taxon>Eukaryota</taxon>
        <taxon>Viridiplantae</taxon>
        <taxon>Streptophyta</taxon>
        <taxon>Embryophyta</taxon>
        <taxon>Tracheophyta</taxon>
        <taxon>Spermatophyta</taxon>
        <taxon>Magnoliopsida</taxon>
        <taxon>Liliopsida</taxon>
        <taxon>Poales</taxon>
        <taxon>Poaceae</taxon>
        <taxon>PACMAD clade</taxon>
        <taxon>Panicoideae</taxon>
        <taxon>Andropogonodae</taxon>
        <taxon>Andropogoneae</taxon>
        <taxon>Sorghinae</taxon>
        <taxon>Sorghum</taxon>
    </lineage>
</organism>
<evidence type="ECO:0000313" key="3">
    <source>
        <dbReference type="Proteomes" id="UP000807115"/>
    </source>
</evidence>
<gene>
    <name evidence="2" type="ORF">BDA96_05G248700</name>
</gene>